<dbReference type="PANTHER" id="PTHR42852:SF18">
    <property type="entry name" value="CHROMOSOME UNDETERMINED SCAFFOLD_47, WHOLE GENOME SHOTGUN SEQUENCE"/>
    <property type="match status" value="1"/>
</dbReference>
<accession>A0A3B0WW36</accession>
<gene>
    <name evidence="2" type="ORF">MNBD_GAMMA05-353</name>
</gene>
<organism evidence="2">
    <name type="scientific">hydrothermal vent metagenome</name>
    <dbReference type="NCBI Taxonomy" id="652676"/>
    <lineage>
        <taxon>unclassified sequences</taxon>
        <taxon>metagenomes</taxon>
        <taxon>ecological metagenomes</taxon>
    </lineage>
</organism>
<dbReference type="InterPro" id="IPR050553">
    <property type="entry name" value="Thioredoxin_ResA/DsbE_sf"/>
</dbReference>
<evidence type="ECO:0000313" key="2">
    <source>
        <dbReference type="EMBL" id="VAW53409.1"/>
    </source>
</evidence>
<dbReference type="GO" id="GO:0016209">
    <property type="term" value="F:antioxidant activity"/>
    <property type="evidence" value="ECO:0007669"/>
    <property type="project" value="InterPro"/>
</dbReference>
<dbReference type="InterPro" id="IPR036249">
    <property type="entry name" value="Thioredoxin-like_sf"/>
</dbReference>
<dbReference type="CDD" id="cd02966">
    <property type="entry name" value="TlpA_like_family"/>
    <property type="match status" value="1"/>
</dbReference>
<dbReference type="AlphaFoldDB" id="A0A3B0WW36"/>
<dbReference type="InterPro" id="IPR000866">
    <property type="entry name" value="AhpC/TSA"/>
</dbReference>
<evidence type="ECO:0000259" key="1">
    <source>
        <dbReference type="PROSITE" id="PS51352"/>
    </source>
</evidence>
<sequence length="160" mass="17779">MKKFISASLFALLLLMQNSYAAVSQAPDIDLPGVNGSVSLAQFKGKVVYLDFWASWCKPCKNSFPWLHSLKENFAAQGFEVVAINLDKDRALADAFLKVMDVNFTVAFDESGDTASRYKLKGMPSSYLIGRDGKLYASHIGFREKDKAKLEQGIKQLLSK</sequence>
<dbReference type="SUPFAM" id="SSF52833">
    <property type="entry name" value="Thioredoxin-like"/>
    <property type="match status" value="1"/>
</dbReference>
<proteinExistence type="predicted"/>
<protein>
    <submittedName>
        <fullName evidence="2">Thioredoxin family protein</fullName>
    </submittedName>
</protein>
<reference evidence="2" key="1">
    <citation type="submission" date="2018-06" db="EMBL/GenBank/DDBJ databases">
        <authorList>
            <person name="Zhirakovskaya E."/>
        </authorList>
    </citation>
    <scope>NUCLEOTIDE SEQUENCE</scope>
</reference>
<dbReference type="Pfam" id="PF00578">
    <property type="entry name" value="AhpC-TSA"/>
    <property type="match status" value="1"/>
</dbReference>
<dbReference type="PANTHER" id="PTHR42852">
    <property type="entry name" value="THIOL:DISULFIDE INTERCHANGE PROTEIN DSBE"/>
    <property type="match status" value="1"/>
</dbReference>
<name>A0A3B0WW36_9ZZZZ</name>
<dbReference type="PROSITE" id="PS51352">
    <property type="entry name" value="THIOREDOXIN_2"/>
    <property type="match status" value="1"/>
</dbReference>
<dbReference type="Gene3D" id="3.40.30.10">
    <property type="entry name" value="Glutaredoxin"/>
    <property type="match status" value="1"/>
</dbReference>
<feature type="domain" description="Thioredoxin" evidence="1">
    <location>
        <begin position="20"/>
        <end position="159"/>
    </location>
</feature>
<dbReference type="GO" id="GO:0016491">
    <property type="term" value="F:oxidoreductase activity"/>
    <property type="evidence" value="ECO:0007669"/>
    <property type="project" value="InterPro"/>
</dbReference>
<dbReference type="EMBL" id="UOFE01000034">
    <property type="protein sequence ID" value="VAW53409.1"/>
    <property type="molecule type" value="Genomic_DNA"/>
</dbReference>
<dbReference type="InterPro" id="IPR013766">
    <property type="entry name" value="Thioredoxin_domain"/>
</dbReference>